<comment type="similarity">
    <text evidence="1 9 11">Belongs to the peptidase A8 family.</text>
</comment>
<feature type="transmembrane region" description="Helical" evidence="9">
    <location>
        <begin position="98"/>
        <end position="118"/>
    </location>
</feature>
<evidence type="ECO:0000256" key="2">
    <source>
        <dbReference type="ARBA" id="ARBA00022475"/>
    </source>
</evidence>
<evidence type="ECO:0000313" key="13">
    <source>
        <dbReference type="Proteomes" id="UP000468581"/>
    </source>
</evidence>
<proteinExistence type="inferred from homology"/>
<dbReference type="Proteomes" id="UP000468581">
    <property type="component" value="Unassembled WGS sequence"/>
</dbReference>
<comment type="caution">
    <text evidence="9">Lacks conserved residue(s) required for the propagation of feature annotation.</text>
</comment>
<evidence type="ECO:0000256" key="11">
    <source>
        <dbReference type="RuleBase" id="RU004181"/>
    </source>
</evidence>
<evidence type="ECO:0000256" key="8">
    <source>
        <dbReference type="ARBA" id="ARBA00023136"/>
    </source>
</evidence>
<dbReference type="PRINTS" id="PR00781">
    <property type="entry name" value="LIPOSIGPTASE"/>
</dbReference>
<evidence type="ECO:0000256" key="3">
    <source>
        <dbReference type="ARBA" id="ARBA00022670"/>
    </source>
</evidence>
<keyword evidence="3 9" id="KW-0645">Protease</keyword>
<dbReference type="PANTHER" id="PTHR33695">
    <property type="entry name" value="LIPOPROTEIN SIGNAL PEPTIDASE"/>
    <property type="match status" value="1"/>
</dbReference>
<dbReference type="Pfam" id="PF01252">
    <property type="entry name" value="Peptidase_A8"/>
    <property type="match status" value="1"/>
</dbReference>
<keyword evidence="5 9" id="KW-0064">Aspartyl protease</keyword>
<comment type="pathway">
    <text evidence="9">Protein modification; lipoprotein biosynthesis (signal peptide cleavage).</text>
</comment>
<dbReference type="InterPro" id="IPR001872">
    <property type="entry name" value="Peptidase_A8"/>
</dbReference>
<comment type="caution">
    <text evidence="12">The sequence shown here is derived from an EMBL/GenBank/DDBJ whole genome shotgun (WGS) entry which is preliminary data.</text>
</comment>
<dbReference type="EMBL" id="JAABOO010000001">
    <property type="protein sequence ID" value="NER11960.1"/>
    <property type="molecule type" value="Genomic_DNA"/>
</dbReference>
<feature type="active site" evidence="9">
    <location>
        <position position="143"/>
    </location>
</feature>
<reference evidence="12 13" key="1">
    <citation type="submission" date="2020-01" db="EMBL/GenBank/DDBJ databases">
        <title>Leptobacterium flavescens.</title>
        <authorList>
            <person name="Wang G."/>
        </authorList>
    </citation>
    <scope>NUCLEOTIDE SEQUENCE [LARGE SCALE GENOMIC DNA]</scope>
    <source>
        <strain evidence="12 13">KCTC 22160</strain>
    </source>
</reference>
<comment type="catalytic activity">
    <reaction evidence="9 10">
        <text>Release of signal peptides from bacterial membrane prolipoproteins. Hydrolyzes -Xaa-Yaa-Zaa-|-(S,diacylglyceryl)Cys-, in which Xaa is hydrophobic (preferably Leu), and Yaa (Ala or Ser) and Zaa (Gly or Ala) have small, neutral side chains.</text>
        <dbReference type="EC" id="3.4.23.36"/>
    </reaction>
</comment>
<keyword evidence="13" id="KW-1185">Reference proteome</keyword>
<evidence type="ECO:0000256" key="7">
    <source>
        <dbReference type="ARBA" id="ARBA00022989"/>
    </source>
</evidence>
<feature type="active site" evidence="9">
    <location>
        <position position="125"/>
    </location>
</feature>
<keyword evidence="4 9" id="KW-0812">Transmembrane</keyword>
<evidence type="ECO:0000256" key="6">
    <source>
        <dbReference type="ARBA" id="ARBA00022801"/>
    </source>
</evidence>
<dbReference type="PANTHER" id="PTHR33695:SF1">
    <property type="entry name" value="LIPOPROTEIN SIGNAL PEPTIDASE"/>
    <property type="match status" value="1"/>
</dbReference>
<comment type="function">
    <text evidence="9 10">This protein specifically catalyzes the removal of signal peptides from prolipoproteins.</text>
</comment>
<evidence type="ECO:0000313" key="12">
    <source>
        <dbReference type="EMBL" id="NER11960.1"/>
    </source>
</evidence>
<dbReference type="PROSITE" id="PS00855">
    <property type="entry name" value="SPASE_II"/>
    <property type="match status" value="1"/>
</dbReference>
<dbReference type="HAMAP" id="MF_00161">
    <property type="entry name" value="LspA"/>
    <property type="match status" value="1"/>
</dbReference>
<name>A0A6P0UHN5_9FLAO</name>
<feature type="transmembrane region" description="Helical" evidence="9">
    <location>
        <begin position="138"/>
        <end position="158"/>
    </location>
</feature>
<accession>A0A6P0UHN5</accession>
<dbReference type="NCBIfam" id="TIGR00077">
    <property type="entry name" value="lspA"/>
    <property type="match status" value="1"/>
</dbReference>
<dbReference type="AlphaFoldDB" id="A0A6P0UHN5"/>
<gene>
    <name evidence="9 12" type="primary">lspA</name>
    <name evidence="12" type="ORF">GWK08_00775</name>
</gene>
<organism evidence="12 13">
    <name type="scientific">Leptobacterium flavescens</name>
    <dbReference type="NCBI Taxonomy" id="472055"/>
    <lineage>
        <taxon>Bacteria</taxon>
        <taxon>Pseudomonadati</taxon>
        <taxon>Bacteroidota</taxon>
        <taxon>Flavobacteriia</taxon>
        <taxon>Flavobacteriales</taxon>
        <taxon>Flavobacteriaceae</taxon>
        <taxon>Leptobacterium</taxon>
    </lineage>
</organism>
<keyword evidence="8 9" id="KW-0472">Membrane</keyword>
<evidence type="ECO:0000256" key="1">
    <source>
        <dbReference type="ARBA" id="ARBA00006139"/>
    </source>
</evidence>
<evidence type="ECO:0000256" key="5">
    <source>
        <dbReference type="ARBA" id="ARBA00022750"/>
    </source>
</evidence>
<comment type="subcellular location">
    <subcellularLocation>
        <location evidence="9">Cell membrane</location>
        <topology evidence="9">Multi-pass membrane protein</topology>
    </subcellularLocation>
</comment>
<dbReference type="GO" id="GO:0005886">
    <property type="term" value="C:plasma membrane"/>
    <property type="evidence" value="ECO:0007669"/>
    <property type="project" value="UniProtKB-SubCell"/>
</dbReference>
<evidence type="ECO:0000256" key="10">
    <source>
        <dbReference type="RuleBase" id="RU000594"/>
    </source>
</evidence>
<keyword evidence="6 9" id="KW-0378">Hydrolase</keyword>
<evidence type="ECO:0000256" key="4">
    <source>
        <dbReference type="ARBA" id="ARBA00022692"/>
    </source>
</evidence>
<feature type="transmembrane region" description="Helical" evidence="9">
    <location>
        <begin position="71"/>
        <end position="91"/>
    </location>
</feature>
<protein>
    <recommendedName>
        <fullName evidence="9">Lipoprotein signal peptidase</fullName>
        <ecNumber evidence="9">3.4.23.36</ecNumber>
    </recommendedName>
    <alternativeName>
        <fullName evidence="9">Prolipoprotein signal peptidase</fullName>
    </alternativeName>
    <alternativeName>
        <fullName evidence="9">Signal peptidase II</fullName>
        <shortName evidence="9">SPase II</shortName>
    </alternativeName>
</protein>
<dbReference type="GO" id="GO:0006508">
    <property type="term" value="P:proteolysis"/>
    <property type="evidence" value="ECO:0007669"/>
    <property type="project" value="UniProtKB-KW"/>
</dbReference>
<dbReference type="RefSeq" id="WP_163605001.1">
    <property type="nucleotide sequence ID" value="NZ_JAABOO010000001.1"/>
</dbReference>
<keyword evidence="2 9" id="KW-1003">Cell membrane</keyword>
<keyword evidence="7 9" id="KW-1133">Transmembrane helix</keyword>
<evidence type="ECO:0000256" key="9">
    <source>
        <dbReference type="HAMAP-Rule" id="MF_00161"/>
    </source>
</evidence>
<dbReference type="EC" id="3.4.23.36" evidence="9"/>
<dbReference type="UniPathway" id="UPA00665"/>
<dbReference type="GO" id="GO:0004190">
    <property type="term" value="F:aspartic-type endopeptidase activity"/>
    <property type="evidence" value="ECO:0007669"/>
    <property type="project" value="UniProtKB-UniRule"/>
</dbReference>
<sequence>MKLTGLLKSLVIFAFIAMNIGCDQASKNMVRNKIDAHEKIAVIGKHLTLTKVENNGAALGFGASFHPTVKFITIIVLPSVILLAIFVILMLKNNIDKRLILGLAFITGGGIGNLIDRIVHGSVTDFLIIDLGFFRTGIFNMADMSVTIGVLIIFIYGFRKDKEITPLA</sequence>